<dbReference type="EMBL" id="WVTA01000003">
    <property type="protein sequence ID" value="KAK3214500.1"/>
    <property type="molecule type" value="Genomic_DNA"/>
</dbReference>
<dbReference type="FunFam" id="3.40.605.10:FF:000004">
    <property type="entry name" value="Aldehyde dehydrogenase"/>
    <property type="match status" value="1"/>
</dbReference>
<dbReference type="GO" id="GO:0016117">
    <property type="term" value="P:carotenoid biosynthetic process"/>
    <property type="evidence" value="ECO:0007669"/>
    <property type="project" value="UniProtKB-KW"/>
</dbReference>
<keyword evidence="2" id="KW-0125">Carotenoid biosynthesis</keyword>
<evidence type="ECO:0000256" key="5">
    <source>
        <dbReference type="PIRNR" id="PIRNR036492"/>
    </source>
</evidence>
<keyword evidence="4" id="KW-0520">NAD</keyword>
<evidence type="ECO:0000256" key="4">
    <source>
        <dbReference type="ARBA" id="ARBA00023027"/>
    </source>
</evidence>
<dbReference type="GO" id="GO:0006081">
    <property type="term" value="P:aldehyde metabolic process"/>
    <property type="evidence" value="ECO:0007669"/>
    <property type="project" value="InterPro"/>
</dbReference>
<sequence>MAAKLPSFEHTPIDDIANIAARIRKSFVTHKTRPLEFRLVQLRKLYWALKDNEDLILEACKQDLGKPSFETYLSELSWCMNDIVFMQKNLARWAKDEKAEDIPFTNRLMAPRIRKDPLGAVLVIGAFNFPIQLSLGPLIGAISAGCTAVLKPSEGSPYCAAVLQKIVAESLDPDYYTVVQGAIPETTALLDQKWDKIFYTGSANVGTIIAKKAAETLTPVALELGGRNPSFVTKNADPKLAARRLLWAKTFNAGQVCVGQNYTLIDREVLAPFVAELEAQLKEFYPQGARNSPDYGRIVNARQFHRLKKMLDDSQGKILLGGTMDEASLFIEPTVIQVSSPSDSLIKDESFGPFLPILPVSNLDEAIRIANEVHATPLGLYPFGSKAEVEKVLSQTRSGGATLNDGFFHASIPTMPFGGEERGEYADVDGEVARDEVSAVYGEEVEAGA</sequence>
<evidence type="ECO:0000256" key="3">
    <source>
        <dbReference type="ARBA" id="ARBA00023002"/>
    </source>
</evidence>
<dbReference type="InterPro" id="IPR012394">
    <property type="entry name" value="Aldehyde_DH_NAD(P)"/>
</dbReference>
<comment type="caution">
    <text evidence="8">The sequence shown here is derived from an EMBL/GenBank/DDBJ whole genome shotgun (WGS) entry which is preliminary data.</text>
</comment>
<protein>
    <recommendedName>
        <fullName evidence="5">Aldehyde dehydrogenase</fullName>
    </recommendedName>
</protein>
<dbReference type="PANTHER" id="PTHR43570">
    <property type="entry name" value="ALDEHYDE DEHYDROGENASE"/>
    <property type="match status" value="1"/>
</dbReference>
<evidence type="ECO:0000313" key="8">
    <source>
        <dbReference type="EMBL" id="KAK3214500.1"/>
    </source>
</evidence>
<proteinExistence type="inferred from homology"/>
<dbReference type="InterPro" id="IPR016161">
    <property type="entry name" value="Ald_DH/histidinol_DH"/>
</dbReference>
<reference evidence="8 9" key="1">
    <citation type="submission" date="2021-02" db="EMBL/GenBank/DDBJ databases">
        <title>Genome assembly of Pseudopithomyces chartarum.</title>
        <authorList>
            <person name="Jauregui R."/>
            <person name="Singh J."/>
            <person name="Voisey C."/>
        </authorList>
    </citation>
    <scope>NUCLEOTIDE SEQUENCE [LARGE SCALE GENOMIC DNA]</scope>
    <source>
        <strain evidence="8 9">AGR01</strain>
    </source>
</reference>
<gene>
    <name evidence="8" type="ORF">GRF29_19g339245</name>
</gene>
<dbReference type="AlphaFoldDB" id="A0AAN6M3C2"/>
<feature type="active site" evidence="6">
    <location>
        <position position="223"/>
    </location>
</feature>
<dbReference type="GO" id="GO:0004029">
    <property type="term" value="F:aldehyde dehydrogenase (NAD+) activity"/>
    <property type="evidence" value="ECO:0007669"/>
    <property type="project" value="TreeGrafter"/>
</dbReference>
<keyword evidence="9" id="KW-1185">Reference proteome</keyword>
<organism evidence="8 9">
    <name type="scientific">Pseudopithomyces chartarum</name>
    <dbReference type="NCBI Taxonomy" id="1892770"/>
    <lineage>
        <taxon>Eukaryota</taxon>
        <taxon>Fungi</taxon>
        <taxon>Dikarya</taxon>
        <taxon>Ascomycota</taxon>
        <taxon>Pezizomycotina</taxon>
        <taxon>Dothideomycetes</taxon>
        <taxon>Pleosporomycetidae</taxon>
        <taxon>Pleosporales</taxon>
        <taxon>Massarineae</taxon>
        <taxon>Didymosphaeriaceae</taxon>
        <taxon>Pseudopithomyces</taxon>
    </lineage>
</organism>
<dbReference type="FunFam" id="3.40.309.10:FF:000025">
    <property type="entry name" value="Aldehyde dehydrogenase"/>
    <property type="match status" value="1"/>
</dbReference>
<dbReference type="CDD" id="cd07135">
    <property type="entry name" value="ALDH_F14-YMR110C"/>
    <property type="match status" value="1"/>
</dbReference>
<evidence type="ECO:0000256" key="2">
    <source>
        <dbReference type="ARBA" id="ARBA00022746"/>
    </source>
</evidence>
<dbReference type="Pfam" id="PF00171">
    <property type="entry name" value="Aldedh"/>
    <property type="match status" value="1"/>
</dbReference>
<dbReference type="SUPFAM" id="SSF53720">
    <property type="entry name" value="ALDH-like"/>
    <property type="match status" value="1"/>
</dbReference>
<dbReference type="InterPro" id="IPR015590">
    <property type="entry name" value="Aldehyde_DH_dom"/>
</dbReference>
<keyword evidence="3 5" id="KW-0560">Oxidoreductase</keyword>
<dbReference type="Proteomes" id="UP001280581">
    <property type="component" value="Unassembled WGS sequence"/>
</dbReference>
<dbReference type="PIRSF" id="PIRSF036492">
    <property type="entry name" value="ALDH"/>
    <property type="match status" value="1"/>
</dbReference>
<comment type="similarity">
    <text evidence="1 5">Belongs to the aldehyde dehydrogenase family.</text>
</comment>
<feature type="domain" description="Aldehyde dehydrogenase" evidence="7">
    <location>
        <begin position="14"/>
        <end position="424"/>
    </location>
</feature>
<accession>A0AAN6M3C2</accession>
<dbReference type="Gene3D" id="3.40.309.10">
    <property type="entry name" value="Aldehyde Dehydrogenase, Chain A, domain 2"/>
    <property type="match status" value="1"/>
</dbReference>
<name>A0AAN6M3C2_9PLEO</name>
<dbReference type="InterPro" id="IPR016163">
    <property type="entry name" value="Ald_DH_C"/>
</dbReference>
<dbReference type="Gene3D" id="3.40.605.10">
    <property type="entry name" value="Aldehyde Dehydrogenase, Chain A, domain 1"/>
    <property type="match status" value="1"/>
</dbReference>
<evidence type="ECO:0000313" key="9">
    <source>
        <dbReference type="Proteomes" id="UP001280581"/>
    </source>
</evidence>
<feature type="active site" evidence="6">
    <location>
        <position position="257"/>
    </location>
</feature>
<evidence type="ECO:0000256" key="1">
    <source>
        <dbReference type="ARBA" id="ARBA00009986"/>
    </source>
</evidence>
<evidence type="ECO:0000256" key="6">
    <source>
        <dbReference type="PIRSR" id="PIRSR036492-1"/>
    </source>
</evidence>
<evidence type="ECO:0000259" key="7">
    <source>
        <dbReference type="Pfam" id="PF00171"/>
    </source>
</evidence>
<dbReference type="GO" id="GO:0005737">
    <property type="term" value="C:cytoplasm"/>
    <property type="evidence" value="ECO:0007669"/>
    <property type="project" value="TreeGrafter"/>
</dbReference>
<dbReference type="InterPro" id="IPR016162">
    <property type="entry name" value="Ald_DH_N"/>
</dbReference>
<dbReference type="PANTHER" id="PTHR43570:SF11">
    <property type="entry name" value="ALDEHYDE DEHYDROGENASE"/>
    <property type="match status" value="1"/>
</dbReference>